<organism evidence="1 2">
    <name type="scientific">Paracoccus saliphilus</name>
    <dbReference type="NCBI Taxonomy" id="405559"/>
    <lineage>
        <taxon>Bacteria</taxon>
        <taxon>Pseudomonadati</taxon>
        <taxon>Pseudomonadota</taxon>
        <taxon>Alphaproteobacteria</taxon>
        <taxon>Rhodobacterales</taxon>
        <taxon>Paracoccaceae</taxon>
        <taxon>Paracoccus</taxon>
    </lineage>
</organism>
<gene>
    <name evidence="1" type="ORF">SAMN05421772_101686</name>
</gene>
<dbReference type="AlphaFoldDB" id="A0AA46A4D1"/>
<evidence type="ECO:0000313" key="2">
    <source>
        <dbReference type="Proteomes" id="UP000186216"/>
    </source>
</evidence>
<name>A0AA46A4D1_9RHOB</name>
<evidence type="ECO:0000313" key="1">
    <source>
        <dbReference type="EMBL" id="SIS59156.1"/>
    </source>
</evidence>
<protein>
    <submittedName>
        <fullName evidence="1">Uncharacterized protein</fullName>
    </submittedName>
</protein>
<feature type="non-terminal residue" evidence="1">
    <location>
        <position position="1"/>
    </location>
</feature>
<proteinExistence type="predicted"/>
<reference evidence="1 2" key="1">
    <citation type="submission" date="2017-01" db="EMBL/GenBank/DDBJ databases">
        <authorList>
            <person name="Varghese N."/>
            <person name="Submissions S."/>
        </authorList>
    </citation>
    <scope>NUCLEOTIDE SEQUENCE [LARGE SCALE GENOMIC DNA]</scope>
    <source>
        <strain evidence="1 2">DSM 18447</strain>
    </source>
</reference>
<dbReference type="Proteomes" id="UP000186216">
    <property type="component" value="Unassembled WGS sequence"/>
</dbReference>
<accession>A0AA46A4D1</accession>
<dbReference type="EMBL" id="FTOU01000001">
    <property type="protein sequence ID" value="SIS59156.1"/>
    <property type="molecule type" value="Genomic_DNA"/>
</dbReference>
<sequence length="84" mass="10026">ATWLTRELEKRGVPIICIDARMAHKALSARLVEHYNHRRYHESLNNVTPADAYFDKADTIIKQRERIKRKTIQHRRLQHRKLAA</sequence>
<comment type="caution">
    <text evidence="1">The sequence shown here is derived from an EMBL/GenBank/DDBJ whole genome shotgun (WGS) entry which is preliminary data.</text>
</comment>